<dbReference type="Gene3D" id="3.40.50.720">
    <property type="entry name" value="NAD(P)-binding Rossmann-like Domain"/>
    <property type="match status" value="1"/>
</dbReference>
<reference evidence="3" key="1">
    <citation type="journal article" date="2013" name="Genome Announc.">
        <title>Draft genome sequence of the ascomycete Phaeoacremonium aleophilum strain UCR-PA7, a causal agent of the esca disease complex in grapevines.</title>
        <authorList>
            <person name="Blanco-Ulate B."/>
            <person name="Rolshausen P."/>
            <person name="Cantu D."/>
        </authorList>
    </citation>
    <scope>NUCLEOTIDE SEQUENCE [LARGE SCALE GENOMIC DNA]</scope>
    <source>
        <strain evidence="3">UCR-PA7</strain>
    </source>
</reference>
<protein>
    <submittedName>
        <fullName evidence="2">Putative short chain dehydrogenase protein</fullName>
    </submittedName>
</protein>
<keyword evidence="3" id="KW-1185">Reference proteome</keyword>
<dbReference type="GeneID" id="19325738"/>
<dbReference type="PANTHER" id="PTHR43544">
    <property type="entry name" value="SHORT-CHAIN DEHYDROGENASE/REDUCTASE"/>
    <property type="match status" value="1"/>
</dbReference>
<dbReference type="RefSeq" id="XP_007915946.1">
    <property type="nucleotide sequence ID" value="XM_007917755.1"/>
</dbReference>
<organism evidence="2 3">
    <name type="scientific">Phaeoacremonium minimum (strain UCR-PA7)</name>
    <name type="common">Esca disease fungus</name>
    <name type="synonym">Togninia minima</name>
    <dbReference type="NCBI Taxonomy" id="1286976"/>
    <lineage>
        <taxon>Eukaryota</taxon>
        <taxon>Fungi</taxon>
        <taxon>Dikarya</taxon>
        <taxon>Ascomycota</taxon>
        <taxon>Pezizomycotina</taxon>
        <taxon>Sordariomycetes</taxon>
        <taxon>Sordariomycetidae</taxon>
        <taxon>Togniniales</taxon>
        <taxon>Togniniaceae</taxon>
        <taxon>Phaeoacremonium</taxon>
    </lineage>
</organism>
<dbReference type="GO" id="GO:0016491">
    <property type="term" value="F:oxidoreductase activity"/>
    <property type="evidence" value="ECO:0007669"/>
    <property type="project" value="TreeGrafter"/>
</dbReference>
<dbReference type="EMBL" id="KB933176">
    <property type="protein sequence ID" value="EON99245.1"/>
    <property type="molecule type" value="Genomic_DNA"/>
</dbReference>
<dbReference type="InterPro" id="IPR051468">
    <property type="entry name" value="Fungal_SecMetab_SDRs"/>
</dbReference>
<dbReference type="InterPro" id="IPR002347">
    <property type="entry name" value="SDR_fam"/>
</dbReference>
<dbReference type="PANTHER" id="PTHR43544:SF15">
    <property type="entry name" value="CHAIN DEHYDROGENASE (ATSC), PUTATIVE (AFU_ORTHOLOGUE AFUA_3G00180)-RELATED"/>
    <property type="match status" value="1"/>
</dbReference>
<evidence type="ECO:0000256" key="1">
    <source>
        <dbReference type="ARBA" id="ARBA00006484"/>
    </source>
</evidence>
<dbReference type="InterPro" id="IPR036291">
    <property type="entry name" value="NAD(P)-bd_dom_sf"/>
</dbReference>
<dbReference type="OrthoDB" id="5296at2759"/>
<dbReference type="HOGENOM" id="CLU_2293645_0_0_1"/>
<evidence type="ECO:0000313" key="2">
    <source>
        <dbReference type="EMBL" id="EON99245.1"/>
    </source>
</evidence>
<evidence type="ECO:0000313" key="3">
    <source>
        <dbReference type="Proteomes" id="UP000014074"/>
    </source>
</evidence>
<name>R8BIU6_PHAM7</name>
<proteinExistence type="inferred from homology"/>
<dbReference type="PRINTS" id="PR00081">
    <property type="entry name" value="GDHRDH"/>
</dbReference>
<dbReference type="KEGG" id="tmn:UCRPA7_5208"/>
<sequence>MPSYAVTGANRGIGFALIDQLSADPTNVVFGLVRSVQAAQEKVTKQWPERKNIHIIHGDLSDLASLESAAKYVSATTGGGLDVLIANAAAGNLDFKFIDEE</sequence>
<dbReference type="AlphaFoldDB" id="R8BIU6"/>
<comment type="similarity">
    <text evidence="1">Belongs to the short-chain dehydrogenases/reductases (SDR) family.</text>
</comment>
<dbReference type="Proteomes" id="UP000014074">
    <property type="component" value="Unassembled WGS sequence"/>
</dbReference>
<dbReference type="GO" id="GO:0005737">
    <property type="term" value="C:cytoplasm"/>
    <property type="evidence" value="ECO:0007669"/>
    <property type="project" value="TreeGrafter"/>
</dbReference>
<dbReference type="Pfam" id="PF00106">
    <property type="entry name" value="adh_short"/>
    <property type="match status" value="1"/>
</dbReference>
<gene>
    <name evidence="2" type="ORF">UCRPA7_5208</name>
</gene>
<accession>R8BIU6</accession>
<dbReference type="SUPFAM" id="SSF51735">
    <property type="entry name" value="NAD(P)-binding Rossmann-fold domains"/>
    <property type="match status" value="1"/>
</dbReference>